<protein>
    <submittedName>
        <fullName evidence="2">Uncharacterized protein</fullName>
    </submittedName>
</protein>
<name>A0A518H9L5_9BACT</name>
<keyword evidence="1" id="KW-1133">Transmembrane helix</keyword>
<organism evidence="2 3">
    <name type="scientific">Tautonia plasticadhaerens</name>
    <dbReference type="NCBI Taxonomy" id="2527974"/>
    <lineage>
        <taxon>Bacteria</taxon>
        <taxon>Pseudomonadati</taxon>
        <taxon>Planctomycetota</taxon>
        <taxon>Planctomycetia</taxon>
        <taxon>Isosphaerales</taxon>
        <taxon>Isosphaeraceae</taxon>
        <taxon>Tautonia</taxon>
    </lineage>
</organism>
<dbReference type="RefSeq" id="WP_261344383.1">
    <property type="nucleotide sequence ID" value="NZ_CP036426.1"/>
</dbReference>
<evidence type="ECO:0000256" key="1">
    <source>
        <dbReference type="SAM" id="Phobius"/>
    </source>
</evidence>
<keyword evidence="1" id="KW-0812">Transmembrane</keyword>
<sequence>MNASVLVRCLFQTAETIVIGTVQALILAELGMALLNLVRRAFAR</sequence>
<dbReference type="KEGG" id="tpla:ElP_53650"/>
<dbReference type="Proteomes" id="UP000317835">
    <property type="component" value="Chromosome"/>
</dbReference>
<proteinExistence type="predicted"/>
<dbReference type="AlphaFoldDB" id="A0A518H9L5"/>
<keyword evidence="3" id="KW-1185">Reference proteome</keyword>
<evidence type="ECO:0000313" key="3">
    <source>
        <dbReference type="Proteomes" id="UP000317835"/>
    </source>
</evidence>
<feature type="transmembrane region" description="Helical" evidence="1">
    <location>
        <begin position="17"/>
        <end position="38"/>
    </location>
</feature>
<accession>A0A518H9L5</accession>
<evidence type="ECO:0000313" key="2">
    <source>
        <dbReference type="EMBL" id="QDV37426.1"/>
    </source>
</evidence>
<gene>
    <name evidence="2" type="ORF">ElP_53650</name>
</gene>
<dbReference type="EMBL" id="CP036426">
    <property type="protein sequence ID" value="QDV37426.1"/>
    <property type="molecule type" value="Genomic_DNA"/>
</dbReference>
<keyword evidence="1" id="KW-0472">Membrane</keyword>
<reference evidence="2 3" key="1">
    <citation type="submission" date="2019-02" db="EMBL/GenBank/DDBJ databases">
        <title>Deep-cultivation of Planctomycetes and their phenomic and genomic characterization uncovers novel biology.</title>
        <authorList>
            <person name="Wiegand S."/>
            <person name="Jogler M."/>
            <person name="Boedeker C."/>
            <person name="Pinto D."/>
            <person name="Vollmers J."/>
            <person name="Rivas-Marin E."/>
            <person name="Kohn T."/>
            <person name="Peeters S.H."/>
            <person name="Heuer A."/>
            <person name="Rast P."/>
            <person name="Oberbeckmann S."/>
            <person name="Bunk B."/>
            <person name="Jeske O."/>
            <person name="Meyerdierks A."/>
            <person name="Storesund J.E."/>
            <person name="Kallscheuer N."/>
            <person name="Luecker S."/>
            <person name="Lage O.M."/>
            <person name="Pohl T."/>
            <person name="Merkel B.J."/>
            <person name="Hornburger P."/>
            <person name="Mueller R.-W."/>
            <person name="Bruemmer F."/>
            <person name="Labrenz M."/>
            <person name="Spormann A.M."/>
            <person name="Op den Camp H."/>
            <person name="Overmann J."/>
            <person name="Amann R."/>
            <person name="Jetten M.S.M."/>
            <person name="Mascher T."/>
            <person name="Medema M.H."/>
            <person name="Devos D.P."/>
            <person name="Kaster A.-K."/>
            <person name="Ovreas L."/>
            <person name="Rohde M."/>
            <person name="Galperin M.Y."/>
            <person name="Jogler C."/>
        </authorList>
    </citation>
    <scope>NUCLEOTIDE SEQUENCE [LARGE SCALE GENOMIC DNA]</scope>
    <source>
        <strain evidence="2 3">ElP</strain>
    </source>
</reference>